<organism evidence="1 2">
    <name type="scientific">Trifolium medium</name>
    <dbReference type="NCBI Taxonomy" id="97028"/>
    <lineage>
        <taxon>Eukaryota</taxon>
        <taxon>Viridiplantae</taxon>
        <taxon>Streptophyta</taxon>
        <taxon>Embryophyta</taxon>
        <taxon>Tracheophyta</taxon>
        <taxon>Spermatophyta</taxon>
        <taxon>Magnoliopsida</taxon>
        <taxon>eudicotyledons</taxon>
        <taxon>Gunneridae</taxon>
        <taxon>Pentapetalae</taxon>
        <taxon>rosids</taxon>
        <taxon>fabids</taxon>
        <taxon>Fabales</taxon>
        <taxon>Fabaceae</taxon>
        <taxon>Papilionoideae</taxon>
        <taxon>50 kb inversion clade</taxon>
        <taxon>NPAAA clade</taxon>
        <taxon>Hologalegina</taxon>
        <taxon>IRL clade</taxon>
        <taxon>Trifolieae</taxon>
        <taxon>Trifolium</taxon>
    </lineage>
</organism>
<reference evidence="1 2" key="1">
    <citation type="journal article" date="2018" name="Front. Plant Sci.">
        <title>Red Clover (Trifolium pratense) and Zigzag Clover (T. medium) - A Picture of Genomic Similarities and Differences.</title>
        <authorList>
            <person name="Dluhosova J."/>
            <person name="Istvanek J."/>
            <person name="Nedelnik J."/>
            <person name="Repkova J."/>
        </authorList>
    </citation>
    <scope>NUCLEOTIDE SEQUENCE [LARGE SCALE GENOMIC DNA]</scope>
    <source>
        <strain evidence="2">cv. 10/8</strain>
        <tissue evidence="1">Leaf</tissue>
    </source>
</reference>
<gene>
    <name evidence="1" type="ORF">A2U01_0014829</name>
</gene>
<feature type="non-terminal residue" evidence="1">
    <location>
        <position position="45"/>
    </location>
</feature>
<sequence>MLTEGEVGEVVEKVDFSGMKLRVFPEGVGKMKGLVMLNLANNQLQ</sequence>
<evidence type="ECO:0000313" key="1">
    <source>
        <dbReference type="EMBL" id="MCH93876.1"/>
    </source>
</evidence>
<dbReference type="Proteomes" id="UP000265520">
    <property type="component" value="Unassembled WGS sequence"/>
</dbReference>
<keyword evidence="2" id="KW-1185">Reference proteome</keyword>
<name>A0A392N239_9FABA</name>
<evidence type="ECO:0000313" key="2">
    <source>
        <dbReference type="Proteomes" id="UP000265520"/>
    </source>
</evidence>
<comment type="caution">
    <text evidence="1">The sequence shown here is derived from an EMBL/GenBank/DDBJ whole genome shotgun (WGS) entry which is preliminary data.</text>
</comment>
<dbReference type="EMBL" id="LXQA010025979">
    <property type="protein sequence ID" value="MCH93876.1"/>
    <property type="molecule type" value="Genomic_DNA"/>
</dbReference>
<proteinExistence type="predicted"/>
<accession>A0A392N239</accession>
<dbReference type="AlphaFoldDB" id="A0A392N239"/>
<protein>
    <submittedName>
        <fullName evidence="1">Putative leucine-rich repeat-containing protein</fullName>
    </submittedName>
</protein>